<dbReference type="Pfam" id="PF01494">
    <property type="entry name" value="FAD_binding_3"/>
    <property type="match status" value="1"/>
</dbReference>
<comment type="caution">
    <text evidence="5">The sequence shown here is derived from an EMBL/GenBank/DDBJ whole genome shotgun (WGS) entry which is preliminary data.</text>
</comment>
<dbReference type="Proteomes" id="UP000652219">
    <property type="component" value="Unassembled WGS sequence"/>
</dbReference>
<evidence type="ECO:0000256" key="2">
    <source>
        <dbReference type="ARBA" id="ARBA00022827"/>
    </source>
</evidence>
<evidence type="ECO:0000256" key="3">
    <source>
        <dbReference type="ARBA" id="ARBA00023002"/>
    </source>
</evidence>
<proteinExistence type="predicted"/>
<keyword evidence="3" id="KW-0560">Oxidoreductase</keyword>
<dbReference type="AlphaFoldDB" id="A0A8H6MT35"/>
<sequence length="422" mass="46769">MTRMKILISGAGVAGNSLAFWLSKLGHDVTVIERFPALRTAGLQLDLRGHGVEVMKRMGLEQAFRTRSAPEQGLEFVNSQGRRSAYFPANASGQGLQSFTSDFEIMRGDLCRLLHDASADRVKFVFGTSIESFEQMADGGVDVRFADGGRDHFDLLVGADGQGSRTRRMMLGPDETDKFEPLGGFYACYFTVRKPMVEGEGYEATVYVGTDNRTIMTRRHSPDDAQIYLIFKNDSEEFRKLRRNGSVAEQKEAVAEVFRGNGWRTEEILKGMMESSDFYWEQIGLVKMDPWSRGGSATLLGDAGYCPSPMTGMGTTSAVVGAYVLAGVIGRHCGGDAGREGLGKALRAYEETFRPFVNQVQFGISADSLMWKMWPTGRFGIALLNSLLGWASFFKLNVLGEYVLKEDVKGWELPMYEELLKA</sequence>
<keyword evidence="6" id="KW-1185">Reference proteome</keyword>
<name>A0A8H6MT35_9PEZI</name>
<dbReference type="InterPro" id="IPR002938">
    <property type="entry name" value="FAD-bd"/>
</dbReference>
<evidence type="ECO:0000259" key="4">
    <source>
        <dbReference type="Pfam" id="PF01494"/>
    </source>
</evidence>
<reference evidence="5 6" key="1">
    <citation type="journal article" date="2020" name="Phytopathology">
        <title>Genome Sequence Resources of Colletotrichum truncatum, C. plurivorum, C. musicola, and C. sojae: Four Species Pathogenic to Soybean (Glycine max).</title>
        <authorList>
            <person name="Rogerio F."/>
            <person name="Boufleur T.R."/>
            <person name="Ciampi-Guillardi M."/>
            <person name="Sukno S.A."/>
            <person name="Thon M.R."/>
            <person name="Massola Junior N.S."/>
            <person name="Baroncelli R."/>
        </authorList>
    </citation>
    <scope>NUCLEOTIDE SEQUENCE [LARGE SCALE GENOMIC DNA]</scope>
    <source>
        <strain evidence="5 6">LFN0009</strain>
    </source>
</reference>
<keyword evidence="2" id="KW-0274">FAD</keyword>
<dbReference type="InterPro" id="IPR036188">
    <property type="entry name" value="FAD/NAD-bd_sf"/>
</dbReference>
<dbReference type="Gene3D" id="3.50.50.60">
    <property type="entry name" value="FAD/NAD(P)-binding domain"/>
    <property type="match status" value="1"/>
</dbReference>
<evidence type="ECO:0000256" key="1">
    <source>
        <dbReference type="ARBA" id="ARBA00022630"/>
    </source>
</evidence>
<dbReference type="InterPro" id="IPR051704">
    <property type="entry name" value="FAD_aromatic-hydroxylase"/>
</dbReference>
<dbReference type="PANTHER" id="PTHR46865:SF7">
    <property type="entry name" value="MONOOXYGENASE, PUTATIVE (AFU_ORTHOLOGUE AFUA_8G07040)-RELATED"/>
    <property type="match status" value="1"/>
</dbReference>
<accession>A0A8H6MT35</accession>
<dbReference type="PANTHER" id="PTHR46865">
    <property type="entry name" value="OXIDOREDUCTASE-RELATED"/>
    <property type="match status" value="1"/>
</dbReference>
<evidence type="ECO:0000313" key="5">
    <source>
        <dbReference type="EMBL" id="KAF6807994.1"/>
    </source>
</evidence>
<keyword evidence="1" id="KW-0285">Flavoprotein</keyword>
<gene>
    <name evidence="5" type="ORF">CSOJ01_07844</name>
</gene>
<protein>
    <submittedName>
        <fullName evidence="5">FAD binding domain protein</fullName>
    </submittedName>
</protein>
<dbReference type="SUPFAM" id="SSF51905">
    <property type="entry name" value="FAD/NAD(P)-binding domain"/>
    <property type="match status" value="1"/>
</dbReference>
<dbReference type="EMBL" id="WIGN01000126">
    <property type="protein sequence ID" value="KAF6807994.1"/>
    <property type="molecule type" value="Genomic_DNA"/>
</dbReference>
<dbReference type="GO" id="GO:0071949">
    <property type="term" value="F:FAD binding"/>
    <property type="evidence" value="ECO:0007669"/>
    <property type="project" value="InterPro"/>
</dbReference>
<feature type="domain" description="FAD-binding" evidence="4">
    <location>
        <begin position="4"/>
        <end position="360"/>
    </location>
</feature>
<evidence type="ECO:0000313" key="6">
    <source>
        <dbReference type="Proteomes" id="UP000652219"/>
    </source>
</evidence>
<dbReference type="PRINTS" id="PR00420">
    <property type="entry name" value="RNGMNOXGNASE"/>
</dbReference>
<organism evidence="5 6">
    <name type="scientific">Colletotrichum sojae</name>
    <dbReference type="NCBI Taxonomy" id="2175907"/>
    <lineage>
        <taxon>Eukaryota</taxon>
        <taxon>Fungi</taxon>
        <taxon>Dikarya</taxon>
        <taxon>Ascomycota</taxon>
        <taxon>Pezizomycotina</taxon>
        <taxon>Sordariomycetes</taxon>
        <taxon>Hypocreomycetidae</taxon>
        <taxon>Glomerellales</taxon>
        <taxon>Glomerellaceae</taxon>
        <taxon>Colletotrichum</taxon>
        <taxon>Colletotrichum orchidearum species complex</taxon>
    </lineage>
</organism>
<dbReference type="GO" id="GO:0016491">
    <property type="term" value="F:oxidoreductase activity"/>
    <property type="evidence" value="ECO:0007669"/>
    <property type="project" value="UniProtKB-KW"/>
</dbReference>
<dbReference type="Gene3D" id="3.30.9.10">
    <property type="entry name" value="D-Amino Acid Oxidase, subunit A, domain 2"/>
    <property type="match status" value="1"/>
</dbReference>